<evidence type="ECO:0000313" key="10">
    <source>
        <dbReference type="Proteomes" id="UP000000445"/>
    </source>
</evidence>
<keyword evidence="2" id="KW-0808">Transferase</keyword>
<dbReference type="PANTHER" id="PTHR33571:SF14">
    <property type="entry name" value="PROTEIN ADENYLYLTRANSFERASE MJ0435-RELATED"/>
    <property type="match status" value="1"/>
</dbReference>
<dbReference type="AlphaFoldDB" id="B9KAY9"/>
<evidence type="ECO:0000256" key="5">
    <source>
        <dbReference type="ARBA" id="ARBA00022741"/>
    </source>
</evidence>
<keyword evidence="4" id="KW-0479">Metal-binding</keyword>
<evidence type="ECO:0000259" key="8">
    <source>
        <dbReference type="Pfam" id="PF18765"/>
    </source>
</evidence>
<dbReference type="GO" id="GO:0005524">
    <property type="term" value="F:ATP binding"/>
    <property type="evidence" value="ECO:0007669"/>
    <property type="project" value="UniProtKB-KW"/>
</dbReference>
<dbReference type="STRING" id="309803.CTN_0009"/>
<dbReference type="HOGENOM" id="CLU_127610_1_1_0"/>
<dbReference type="GO" id="GO:0046872">
    <property type="term" value="F:metal ion binding"/>
    <property type="evidence" value="ECO:0007669"/>
    <property type="project" value="UniProtKB-KW"/>
</dbReference>
<evidence type="ECO:0000256" key="7">
    <source>
        <dbReference type="ARBA" id="ARBA00022842"/>
    </source>
</evidence>
<dbReference type="Pfam" id="PF18765">
    <property type="entry name" value="Polbeta"/>
    <property type="match status" value="1"/>
</dbReference>
<dbReference type="GO" id="GO:0016779">
    <property type="term" value="F:nucleotidyltransferase activity"/>
    <property type="evidence" value="ECO:0007669"/>
    <property type="project" value="UniProtKB-KW"/>
</dbReference>
<evidence type="ECO:0000256" key="3">
    <source>
        <dbReference type="ARBA" id="ARBA00022695"/>
    </source>
</evidence>
<dbReference type="RefSeq" id="WP_012644900.1">
    <property type="nucleotide sequence ID" value="NC_011978.1"/>
</dbReference>
<evidence type="ECO:0000256" key="4">
    <source>
        <dbReference type="ARBA" id="ARBA00022723"/>
    </source>
</evidence>
<dbReference type="SUPFAM" id="SSF81301">
    <property type="entry name" value="Nucleotidyltransferase"/>
    <property type="match status" value="1"/>
</dbReference>
<comment type="cofactor">
    <cofactor evidence="1">
        <name>Mg(2+)</name>
        <dbReference type="ChEBI" id="CHEBI:18420"/>
    </cofactor>
</comment>
<dbReference type="InterPro" id="IPR052038">
    <property type="entry name" value="Type-VII_TA_antitoxin"/>
</dbReference>
<dbReference type="PANTHER" id="PTHR33571">
    <property type="entry name" value="SSL8005 PROTEIN"/>
    <property type="match status" value="1"/>
</dbReference>
<dbReference type="EMBL" id="CP000916">
    <property type="protein sequence ID" value="ACM22185.1"/>
    <property type="molecule type" value="Genomic_DNA"/>
</dbReference>
<dbReference type="CDD" id="cd05403">
    <property type="entry name" value="NT_KNTase_like"/>
    <property type="match status" value="1"/>
</dbReference>
<dbReference type="InterPro" id="IPR041633">
    <property type="entry name" value="Polbeta"/>
</dbReference>
<proteinExistence type="predicted"/>
<keyword evidence="6" id="KW-0067">ATP-binding</keyword>
<keyword evidence="7" id="KW-0460">Magnesium</keyword>
<evidence type="ECO:0000256" key="1">
    <source>
        <dbReference type="ARBA" id="ARBA00001946"/>
    </source>
</evidence>
<dbReference type="InterPro" id="IPR024700">
    <property type="entry name" value="UCP020217"/>
</dbReference>
<dbReference type="Gene3D" id="3.30.460.10">
    <property type="entry name" value="Beta Polymerase, domain 2"/>
    <property type="match status" value="1"/>
</dbReference>
<protein>
    <recommendedName>
        <fullName evidence="8">Polymerase beta nucleotidyltransferase domain-containing protein</fullName>
    </recommendedName>
</protein>
<dbReference type="Proteomes" id="UP000000445">
    <property type="component" value="Chromosome"/>
</dbReference>
<gene>
    <name evidence="9" type="ordered locus">CTN_0009</name>
</gene>
<name>B9KAY9_THENN</name>
<dbReference type="PIRSF" id="PIRSF020217">
    <property type="entry name" value="UCP020217"/>
    <property type="match status" value="1"/>
</dbReference>
<keyword evidence="3" id="KW-0548">Nucleotidyltransferase</keyword>
<evidence type="ECO:0000313" key="9">
    <source>
        <dbReference type="EMBL" id="ACM22185.1"/>
    </source>
</evidence>
<sequence length="132" mass="15400">MYEEYIRAWVERKKKEEEKMKLMAQKALEEARKVTRVLREKYGAKRVVLFGSLAKYLRGAGEFTERSDIDLAVEGLPKEEYFRVLSEINRLSEFEVDLIDLEGCPAFLRNLIEREGMEIEEGTDSLTDSGDR</sequence>
<keyword evidence="5" id="KW-0547">Nucleotide-binding</keyword>
<evidence type="ECO:0000256" key="6">
    <source>
        <dbReference type="ARBA" id="ARBA00022840"/>
    </source>
</evidence>
<dbReference type="eggNOG" id="COG1669">
    <property type="taxonomic scope" value="Bacteria"/>
</dbReference>
<dbReference type="InterPro" id="IPR043519">
    <property type="entry name" value="NT_sf"/>
</dbReference>
<reference evidence="9 10" key="1">
    <citation type="journal article" date="2009" name="Biosci. Biotechnol. Biochem.">
        <title>WeGAS: a web-based microbial genome annotation system.</title>
        <authorList>
            <person name="Lee D."/>
            <person name="Seo H."/>
            <person name="Park C."/>
            <person name="Park K."/>
        </authorList>
    </citation>
    <scope>NUCLEOTIDE SEQUENCE [LARGE SCALE GENOMIC DNA]</scope>
    <source>
        <strain evidence="10">ATCC 49049 / DSM 4359 / NBRC 107923 / NS-E</strain>
    </source>
</reference>
<evidence type="ECO:0000256" key="2">
    <source>
        <dbReference type="ARBA" id="ARBA00022679"/>
    </source>
</evidence>
<dbReference type="KEGG" id="tna:CTN_0009"/>
<keyword evidence="10" id="KW-1185">Reference proteome</keyword>
<accession>B9KAY9</accession>
<feature type="domain" description="Polymerase beta nucleotidyltransferase" evidence="8">
    <location>
        <begin position="33"/>
        <end position="119"/>
    </location>
</feature>
<organism evidence="9 10">
    <name type="scientific">Thermotoga neapolitana (strain ATCC 49049 / DSM 4359 / NBRC 107923 / NS-E)</name>
    <dbReference type="NCBI Taxonomy" id="309803"/>
    <lineage>
        <taxon>Bacteria</taxon>
        <taxon>Thermotogati</taxon>
        <taxon>Thermotogota</taxon>
        <taxon>Thermotogae</taxon>
        <taxon>Thermotogales</taxon>
        <taxon>Thermotogaceae</taxon>
        <taxon>Thermotoga</taxon>
    </lineage>
</organism>